<dbReference type="PANTHER" id="PTHR36432:SF1">
    <property type="entry name" value="STAGE V SPORULATION PROTEIN T"/>
    <property type="match status" value="1"/>
</dbReference>
<protein>
    <submittedName>
        <fullName evidence="3">Stage V sporulation T C-terminal domain-containing protein</fullName>
    </submittedName>
</protein>
<accession>A0ABV1IYW2</accession>
<dbReference type="InterPro" id="IPR007159">
    <property type="entry name" value="SpoVT-AbrB_dom"/>
</dbReference>
<comment type="caution">
    <text evidence="3">The sequence shown here is derived from an EMBL/GenBank/DDBJ whole genome shotgun (WGS) entry which is preliminary data.</text>
</comment>
<evidence type="ECO:0000313" key="4">
    <source>
        <dbReference type="Proteomes" id="UP001482154"/>
    </source>
</evidence>
<gene>
    <name evidence="3" type="ORF">AAAU51_12885</name>
</gene>
<dbReference type="PANTHER" id="PTHR36432">
    <property type="match status" value="1"/>
</dbReference>
<proteinExistence type="predicted"/>
<dbReference type="Proteomes" id="UP001482154">
    <property type="component" value="Unassembled WGS sequence"/>
</dbReference>
<organism evidence="3 4">
    <name type="scientific">Anaerostipes amylophilus</name>
    <dbReference type="NCBI Taxonomy" id="2981779"/>
    <lineage>
        <taxon>Bacteria</taxon>
        <taxon>Bacillati</taxon>
        <taxon>Bacillota</taxon>
        <taxon>Clostridia</taxon>
        <taxon>Lachnospirales</taxon>
        <taxon>Lachnospiraceae</taxon>
        <taxon>Anaerostipes</taxon>
    </lineage>
</organism>
<dbReference type="SUPFAM" id="SSF89447">
    <property type="entry name" value="AbrB/MazE/MraZ-like"/>
    <property type="match status" value="1"/>
</dbReference>
<reference evidence="3 4" key="1">
    <citation type="submission" date="2024-04" db="EMBL/GenBank/DDBJ databases">
        <title>Human intestinal bacterial collection.</title>
        <authorList>
            <person name="Pauvert C."/>
            <person name="Hitch T.C.A."/>
            <person name="Clavel T."/>
        </authorList>
    </citation>
    <scope>NUCLEOTIDE SEQUENCE [LARGE SCALE GENOMIC DNA]</scope>
    <source>
        <strain evidence="3 4">CLA-AA-H249</strain>
    </source>
</reference>
<dbReference type="Pfam" id="PF15714">
    <property type="entry name" value="SpoVT_C"/>
    <property type="match status" value="1"/>
</dbReference>
<evidence type="ECO:0000256" key="1">
    <source>
        <dbReference type="PROSITE-ProRule" id="PRU01076"/>
    </source>
</evidence>
<evidence type="ECO:0000313" key="3">
    <source>
        <dbReference type="EMBL" id="MEQ2712047.1"/>
    </source>
</evidence>
<dbReference type="InterPro" id="IPR029016">
    <property type="entry name" value="GAF-like_dom_sf"/>
</dbReference>
<dbReference type="RefSeq" id="WP_022374172.1">
    <property type="nucleotide sequence ID" value="NZ_JBBNIN010000031.1"/>
</dbReference>
<dbReference type="Pfam" id="PF04014">
    <property type="entry name" value="MazE_antitoxin"/>
    <property type="match status" value="1"/>
</dbReference>
<dbReference type="InterPro" id="IPR037914">
    <property type="entry name" value="SpoVT-AbrB_sf"/>
</dbReference>
<dbReference type="InterPro" id="IPR052731">
    <property type="entry name" value="B_subtilis_Trans_State_Reg"/>
</dbReference>
<sequence length="180" mass="19977">MKATGIIRRIDDLGRIVIPKEIRKTMHIRESNPLEIFTEKDGSIILKKYSPIGEMGSNAQQCAESIASQLPHTVCICDQDSVIAAAGPNAKKLLGKLLHEKSEEALSERKNLLMHRESKNFFPFISDFPEVFQYVCLATIISEGDAVGFVCILSIDEELTEQELMVARVGAGFLGKQLEN</sequence>
<keyword evidence="1" id="KW-0238">DNA-binding</keyword>
<dbReference type="Gene3D" id="3.30.450.40">
    <property type="match status" value="1"/>
</dbReference>
<dbReference type="PROSITE" id="PS51740">
    <property type="entry name" value="SPOVT_ABRB"/>
    <property type="match status" value="1"/>
</dbReference>
<feature type="domain" description="SpoVT-AbrB" evidence="2">
    <location>
        <begin position="5"/>
        <end position="51"/>
    </location>
</feature>
<keyword evidence="4" id="KW-1185">Reference proteome</keyword>
<name>A0ABV1IYW2_9FIRM</name>
<evidence type="ECO:0000259" key="2">
    <source>
        <dbReference type="PROSITE" id="PS51740"/>
    </source>
</evidence>
<dbReference type="EMBL" id="JBBNIN010000031">
    <property type="protein sequence ID" value="MEQ2712047.1"/>
    <property type="molecule type" value="Genomic_DNA"/>
</dbReference>
<dbReference type="Gene3D" id="2.10.260.10">
    <property type="match status" value="1"/>
</dbReference>
<dbReference type="SMART" id="SM00966">
    <property type="entry name" value="SpoVT_AbrB"/>
    <property type="match status" value="1"/>
</dbReference>
<dbReference type="NCBIfam" id="TIGR01439">
    <property type="entry name" value="lp_hng_hel_AbrB"/>
    <property type="match status" value="1"/>
</dbReference>